<dbReference type="AlphaFoldDB" id="A0A328DNX3"/>
<dbReference type="EMBL" id="NQVE01000121">
    <property type="protein sequence ID" value="RAL46960.1"/>
    <property type="molecule type" value="Genomic_DNA"/>
</dbReference>
<reference evidence="2 3" key="1">
    <citation type="submission" date="2018-06" db="EMBL/GenBank/DDBJ databases">
        <title>The Genome of Cuscuta australis (Dodder) Provides Insight into the Evolution of Plant Parasitism.</title>
        <authorList>
            <person name="Liu H."/>
        </authorList>
    </citation>
    <scope>NUCLEOTIDE SEQUENCE [LARGE SCALE GENOMIC DNA]</scope>
    <source>
        <strain evidence="3">cv. Yunnan</strain>
        <tissue evidence="2">Vines</tissue>
    </source>
</reference>
<evidence type="ECO:0000313" key="3">
    <source>
        <dbReference type="Proteomes" id="UP000249390"/>
    </source>
</evidence>
<feature type="compositionally biased region" description="Basic and acidic residues" evidence="1">
    <location>
        <begin position="240"/>
        <end position="253"/>
    </location>
</feature>
<comment type="caution">
    <text evidence="2">The sequence shown here is derived from an EMBL/GenBank/DDBJ whole genome shotgun (WGS) entry which is preliminary data.</text>
</comment>
<proteinExistence type="predicted"/>
<accession>A0A328DNX3</accession>
<feature type="region of interest" description="Disordered" evidence="1">
    <location>
        <begin position="230"/>
        <end position="253"/>
    </location>
</feature>
<feature type="region of interest" description="Disordered" evidence="1">
    <location>
        <begin position="1"/>
        <end position="21"/>
    </location>
</feature>
<gene>
    <name evidence="2" type="ORF">DM860_016594</name>
</gene>
<dbReference type="PANTHER" id="PTHR37258:SF1">
    <property type="entry name" value="FANTOM PROTEIN"/>
    <property type="match status" value="1"/>
</dbReference>
<name>A0A328DNX3_9ASTE</name>
<organism evidence="2 3">
    <name type="scientific">Cuscuta australis</name>
    <dbReference type="NCBI Taxonomy" id="267555"/>
    <lineage>
        <taxon>Eukaryota</taxon>
        <taxon>Viridiplantae</taxon>
        <taxon>Streptophyta</taxon>
        <taxon>Embryophyta</taxon>
        <taxon>Tracheophyta</taxon>
        <taxon>Spermatophyta</taxon>
        <taxon>Magnoliopsida</taxon>
        <taxon>eudicotyledons</taxon>
        <taxon>Gunneridae</taxon>
        <taxon>Pentapetalae</taxon>
        <taxon>asterids</taxon>
        <taxon>lamiids</taxon>
        <taxon>Solanales</taxon>
        <taxon>Convolvulaceae</taxon>
        <taxon>Cuscuteae</taxon>
        <taxon>Cuscuta</taxon>
        <taxon>Cuscuta subgen. Grammica</taxon>
        <taxon>Cuscuta sect. Cleistogrammica</taxon>
    </lineage>
</organism>
<evidence type="ECO:0000256" key="1">
    <source>
        <dbReference type="SAM" id="MobiDB-lite"/>
    </source>
</evidence>
<dbReference type="PANTHER" id="PTHR37258">
    <property type="entry name" value="FANTOM PROTEIN"/>
    <property type="match status" value="1"/>
</dbReference>
<evidence type="ECO:0000313" key="2">
    <source>
        <dbReference type="EMBL" id="RAL46960.1"/>
    </source>
</evidence>
<keyword evidence="3" id="KW-1185">Reference proteome</keyword>
<dbReference type="Proteomes" id="UP000249390">
    <property type="component" value="Unassembled WGS sequence"/>
</dbReference>
<sequence length="316" mass="35182">MLCSISTQKSGGTKWPDRLRSSKGFPSGDLVNFEEMHHHTFSTLDSATINLTSPRSEGIRSECCSFGAESEKEQVLEGSVDGEGKELFNAFSHVLAELFNMGEPSNYVVHKKVSRKQSNPRLFAASTSSECNNVSGPGDEQRAEIKTVNSKVKQLEPGQNLVPSEEEVNINSTAMGFSRSEVTVIDTSCTPWKFDKLLLRQKNVWKVRDKGTKTTYLGKKRNEIAEHDNVGGMKKQKAFSGEESKLPKNEGLQPRDKFEDVCRNTSDTVRSTLEKKNRNFALKKAKSSVVLIQNIPTSKKIGIWIPRKASHRPSTS</sequence>
<protein>
    <submittedName>
        <fullName evidence="2">Uncharacterized protein</fullName>
    </submittedName>
</protein>
<feature type="compositionally biased region" description="Polar residues" evidence="1">
    <location>
        <begin position="1"/>
        <end position="11"/>
    </location>
</feature>